<dbReference type="InterPro" id="IPR057684">
    <property type="entry name" value="DUF7924"/>
</dbReference>
<gene>
    <name evidence="3" type="ORF">B0T24DRAFT_609675</name>
</gene>
<evidence type="ECO:0000259" key="2">
    <source>
        <dbReference type="Pfam" id="PF25545"/>
    </source>
</evidence>
<feature type="domain" description="DUF7924" evidence="2">
    <location>
        <begin position="197"/>
        <end position="341"/>
    </location>
</feature>
<dbReference type="AlphaFoldDB" id="A0AAE0KM87"/>
<organism evidence="3 4">
    <name type="scientific">Lasiosphaeria ovina</name>
    <dbReference type="NCBI Taxonomy" id="92902"/>
    <lineage>
        <taxon>Eukaryota</taxon>
        <taxon>Fungi</taxon>
        <taxon>Dikarya</taxon>
        <taxon>Ascomycota</taxon>
        <taxon>Pezizomycotina</taxon>
        <taxon>Sordariomycetes</taxon>
        <taxon>Sordariomycetidae</taxon>
        <taxon>Sordariales</taxon>
        <taxon>Lasiosphaeriaceae</taxon>
        <taxon>Lasiosphaeria</taxon>
    </lineage>
</organism>
<sequence length="466" mass="51529">MDETQTRPELSQVEQVPAIPPSRKRQLDSDDDAEPRTKRARTTRPTSEPARLTRQNLARFNKMGKKGTSKAPPSTSDPSIGSSGKSSGTTRTLSTTASGFADQAYKNGILDPLDSKPSPNFEDVRERLARSRATASPPEPEYKRYINKVEGAPNEATLVYEVGGKLLKEYDDEGYSRAFNQAFTGYPDDVGFNKGLSAPQPDFVEGLRKREYRPFPVDERVSGAVLYKDDPHSLTLPHLAGEWKGPGKNMKEARMQAAYDGAALVYARNQALSYMGKSDPSGHAEITTFTTDGTNLNLFAHHAAPTEEGALEYHQYPIKSINLIDSYQGYKEGRKHLRNAQDYAREQSYALKDQLKEYCKQQRHSGLHSVAEEAPLLPVPGIEPLNAYEDEGDYEVVEHQPIYQPTPPTSSKLKHSKSHRLHSTPHSSKAPSSTHSSTHSSGGKRKASSSQSSHESSGHVSKNRSY</sequence>
<reference evidence="3" key="2">
    <citation type="submission" date="2023-06" db="EMBL/GenBank/DDBJ databases">
        <authorList>
            <consortium name="Lawrence Berkeley National Laboratory"/>
            <person name="Haridas S."/>
            <person name="Hensen N."/>
            <person name="Bonometti L."/>
            <person name="Westerberg I."/>
            <person name="Brannstrom I.O."/>
            <person name="Guillou S."/>
            <person name="Cros-Aarteil S."/>
            <person name="Calhoun S."/>
            <person name="Kuo A."/>
            <person name="Mondo S."/>
            <person name="Pangilinan J."/>
            <person name="Riley R."/>
            <person name="Labutti K."/>
            <person name="Andreopoulos B."/>
            <person name="Lipzen A."/>
            <person name="Chen C."/>
            <person name="Yanf M."/>
            <person name="Daum C."/>
            <person name="Ng V."/>
            <person name="Clum A."/>
            <person name="Steindorff A."/>
            <person name="Ohm R."/>
            <person name="Martin F."/>
            <person name="Silar P."/>
            <person name="Natvig D."/>
            <person name="Lalanne C."/>
            <person name="Gautier V."/>
            <person name="Ament-Velasquez S.L."/>
            <person name="Kruys A."/>
            <person name="Hutchinson M.I."/>
            <person name="Powell A.J."/>
            <person name="Barry K."/>
            <person name="Miller A.N."/>
            <person name="Grigoriev I.V."/>
            <person name="Debuchy R."/>
            <person name="Gladieux P."/>
            <person name="Thoren M.H."/>
            <person name="Johannesson H."/>
        </authorList>
    </citation>
    <scope>NUCLEOTIDE SEQUENCE</scope>
    <source>
        <strain evidence="3">CBS 958.72</strain>
    </source>
</reference>
<feature type="compositionally biased region" description="Basic residues" evidence="1">
    <location>
        <begin position="412"/>
        <end position="423"/>
    </location>
</feature>
<proteinExistence type="predicted"/>
<dbReference type="Pfam" id="PF25545">
    <property type="entry name" value="DUF7924"/>
    <property type="match status" value="1"/>
</dbReference>
<reference evidence="3" key="1">
    <citation type="journal article" date="2023" name="Mol. Phylogenet. Evol.">
        <title>Genome-scale phylogeny and comparative genomics of the fungal order Sordariales.</title>
        <authorList>
            <person name="Hensen N."/>
            <person name="Bonometti L."/>
            <person name="Westerberg I."/>
            <person name="Brannstrom I.O."/>
            <person name="Guillou S."/>
            <person name="Cros-Aarteil S."/>
            <person name="Calhoun S."/>
            <person name="Haridas S."/>
            <person name="Kuo A."/>
            <person name="Mondo S."/>
            <person name="Pangilinan J."/>
            <person name="Riley R."/>
            <person name="LaButti K."/>
            <person name="Andreopoulos B."/>
            <person name="Lipzen A."/>
            <person name="Chen C."/>
            <person name="Yan M."/>
            <person name="Daum C."/>
            <person name="Ng V."/>
            <person name="Clum A."/>
            <person name="Steindorff A."/>
            <person name="Ohm R.A."/>
            <person name="Martin F."/>
            <person name="Silar P."/>
            <person name="Natvig D.O."/>
            <person name="Lalanne C."/>
            <person name="Gautier V."/>
            <person name="Ament-Velasquez S.L."/>
            <person name="Kruys A."/>
            <person name="Hutchinson M.I."/>
            <person name="Powell A.J."/>
            <person name="Barry K."/>
            <person name="Miller A.N."/>
            <person name="Grigoriev I.V."/>
            <person name="Debuchy R."/>
            <person name="Gladieux P."/>
            <person name="Hiltunen Thoren M."/>
            <person name="Johannesson H."/>
        </authorList>
    </citation>
    <scope>NUCLEOTIDE SEQUENCE</scope>
    <source>
        <strain evidence="3">CBS 958.72</strain>
    </source>
</reference>
<feature type="compositionally biased region" description="Low complexity" evidence="1">
    <location>
        <begin position="74"/>
        <end position="99"/>
    </location>
</feature>
<comment type="caution">
    <text evidence="3">The sequence shown here is derived from an EMBL/GenBank/DDBJ whole genome shotgun (WGS) entry which is preliminary data.</text>
</comment>
<evidence type="ECO:0000313" key="4">
    <source>
        <dbReference type="Proteomes" id="UP001287356"/>
    </source>
</evidence>
<evidence type="ECO:0000256" key="1">
    <source>
        <dbReference type="SAM" id="MobiDB-lite"/>
    </source>
</evidence>
<accession>A0AAE0KM87</accession>
<evidence type="ECO:0000313" key="3">
    <source>
        <dbReference type="EMBL" id="KAK3378691.1"/>
    </source>
</evidence>
<dbReference type="EMBL" id="JAULSN010000002">
    <property type="protein sequence ID" value="KAK3378691.1"/>
    <property type="molecule type" value="Genomic_DNA"/>
</dbReference>
<feature type="region of interest" description="Disordered" evidence="1">
    <location>
        <begin position="1"/>
        <end position="139"/>
    </location>
</feature>
<dbReference type="Proteomes" id="UP001287356">
    <property type="component" value="Unassembled WGS sequence"/>
</dbReference>
<feature type="compositionally biased region" description="Low complexity" evidence="1">
    <location>
        <begin position="448"/>
        <end position="460"/>
    </location>
</feature>
<name>A0AAE0KM87_9PEZI</name>
<feature type="compositionally biased region" description="Low complexity" evidence="1">
    <location>
        <begin position="424"/>
        <end position="441"/>
    </location>
</feature>
<keyword evidence="4" id="KW-1185">Reference proteome</keyword>
<protein>
    <recommendedName>
        <fullName evidence="2">DUF7924 domain-containing protein</fullName>
    </recommendedName>
</protein>
<feature type="region of interest" description="Disordered" evidence="1">
    <location>
        <begin position="401"/>
        <end position="466"/>
    </location>
</feature>